<sequence>MIEKIGNNAGAVWNALNNGEMEIKDLKKNVKFTDKELWAAIGWLAREDKLTIKEQGKEVFLSLK</sequence>
<name>A0A940IF44_9BACT</name>
<reference evidence="1" key="1">
    <citation type="submission" date="2020-10" db="EMBL/GenBank/DDBJ databases">
        <authorList>
            <person name="Gilroy R."/>
        </authorList>
    </citation>
    <scope>NUCLEOTIDE SEQUENCE</scope>
    <source>
        <strain evidence="1">3924</strain>
    </source>
</reference>
<dbReference type="AlphaFoldDB" id="A0A940IF44"/>
<evidence type="ECO:0000313" key="1">
    <source>
        <dbReference type="EMBL" id="MBO8440207.1"/>
    </source>
</evidence>
<reference evidence="1" key="2">
    <citation type="journal article" date="2021" name="PeerJ">
        <title>Extensive microbial diversity within the chicken gut microbiome revealed by metagenomics and culture.</title>
        <authorList>
            <person name="Gilroy R."/>
            <person name="Ravi A."/>
            <person name="Getino M."/>
            <person name="Pursley I."/>
            <person name="Horton D.L."/>
            <person name="Alikhan N.F."/>
            <person name="Baker D."/>
            <person name="Gharbi K."/>
            <person name="Hall N."/>
            <person name="Watson M."/>
            <person name="Adriaenssens E.M."/>
            <person name="Foster-Nyarko E."/>
            <person name="Jarju S."/>
            <person name="Secka A."/>
            <person name="Antonio M."/>
            <person name="Oren A."/>
            <person name="Chaudhuri R.R."/>
            <person name="La Ragione R."/>
            <person name="Hildebrand F."/>
            <person name="Pallen M.J."/>
        </authorList>
    </citation>
    <scope>NUCLEOTIDE SEQUENCE</scope>
    <source>
        <strain evidence="1">3924</strain>
    </source>
</reference>
<dbReference type="Gene3D" id="1.10.10.10">
    <property type="entry name" value="Winged helix-like DNA-binding domain superfamily/Winged helix DNA-binding domain"/>
    <property type="match status" value="1"/>
</dbReference>
<organism evidence="1 2">
    <name type="scientific">Candidatus Aphodosoma intestinipullorum</name>
    <dbReference type="NCBI Taxonomy" id="2840674"/>
    <lineage>
        <taxon>Bacteria</taxon>
        <taxon>Pseudomonadati</taxon>
        <taxon>Bacteroidota</taxon>
        <taxon>Bacteroidia</taxon>
        <taxon>Bacteroidales</taxon>
        <taxon>Candidatus Aphodosoma</taxon>
    </lineage>
</organism>
<evidence type="ECO:0000313" key="2">
    <source>
        <dbReference type="Proteomes" id="UP000712007"/>
    </source>
</evidence>
<accession>A0A940IF44</accession>
<dbReference type="Pfam" id="PF10771">
    <property type="entry name" value="DUF2582"/>
    <property type="match status" value="1"/>
</dbReference>
<proteinExistence type="predicted"/>
<protein>
    <submittedName>
        <fullName evidence="1">Winged helix-turn-helix domain-containing protein</fullName>
    </submittedName>
</protein>
<dbReference type="EMBL" id="JADIMV010000104">
    <property type="protein sequence ID" value="MBO8440207.1"/>
    <property type="molecule type" value="Genomic_DNA"/>
</dbReference>
<dbReference type="Proteomes" id="UP000712007">
    <property type="component" value="Unassembled WGS sequence"/>
</dbReference>
<dbReference type="InterPro" id="IPR019707">
    <property type="entry name" value="DUF2582"/>
</dbReference>
<dbReference type="InterPro" id="IPR036388">
    <property type="entry name" value="WH-like_DNA-bd_sf"/>
</dbReference>
<gene>
    <name evidence="1" type="ORF">IAC51_06105</name>
</gene>
<comment type="caution">
    <text evidence="1">The sequence shown here is derived from an EMBL/GenBank/DDBJ whole genome shotgun (WGS) entry which is preliminary data.</text>
</comment>